<reference evidence="1 2" key="1">
    <citation type="submission" date="2021-12" db="EMBL/GenBank/DDBJ databases">
        <title>Discovery of the Pendulisporaceae a myxobacterial family with distinct sporulation behavior and unique specialized metabolism.</title>
        <authorList>
            <person name="Garcia R."/>
            <person name="Popoff A."/>
            <person name="Bader C.D."/>
            <person name="Loehr J."/>
            <person name="Walesch S."/>
            <person name="Walt C."/>
            <person name="Boldt J."/>
            <person name="Bunk B."/>
            <person name="Haeckl F.J.F.P.J."/>
            <person name="Gunesch A.P."/>
            <person name="Birkelbach J."/>
            <person name="Nuebel U."/>
            <person name="Pietschmann T."/>
            <person name="Bach T."/>
            <person name="Mueller R."/>
        </authorList>
    </citation>
    <scope>NUCLEOTIDE SEQUENCE [LARGE SCALE GENOMIC DNA]</scope>
    <source>
        <strain evidence="1 2">MSr12523</strain>
    </source>
</reference>
<dbReference type="PANTHER" id="PTHR40274:SF4">
    <property type="entry name" value="BLL1406 PROTEIN"/>
    <property type="match status" value="1"/>
</dbReference>
<organism evidence="1 2">
    <name type="scientific">Pendulispora brunnea</name>
    <dbReference type="NCBI Taxonomy" id="2905690"/>
    <lineage>
        <taxon>Bacteria</taxon>
        <taxon>Pseudomonadati</taxon>
        <taxon>Myxococcota</taxon>
        <taxon>Myxococcia</taxon>
        <taxon>Myxococcales</taxon>
        <taxon>Sorangiineae</taxon>
        <taxon>Pendulisporaceae</taxon>
        <taxon>Pendulispora</taxon>
    </lineage>
</organism>
<evidence type="ECO:0008006" key="3">
    <source>
        <dbReference type="Google" id="ProtNLM"/>
    </source>
</evidence>
<dbReference type="SUPFAM" id="SSF63829">
    <property type="entry name" value="Calcium-dependent phosphotriesterase"/>
    <property type="match status" value="1"/>
</dbReference>
<dbReference type="InterPro" id="IPR011042">
    <property type="entry name" value="6-blade_b-propeller_TolB-like"/>
</dbReference>
<dbReference type="InterPro" id="IPR051344">
    <property type="entry name" value="Vgb"/>
</dbReference>
<dbReference type="PANTHER" id="PTHR40274">
    <property type="entry name" value="VIRGINIAMYCIN B LYASE"/>
    <property type="match status" value="1"/>
</dbReference>
<sequence>MFEKIRRPWFSYGVILLGGLLASCRSASEDVTSYELPGSDFYPEGIARTRDGTLFVGSLTSGSIVRLGPGKRQAEVFVPSGEVGQRAVVSAAGMLADEERGILWVCDSAMGAPLTSGVVGIALNDGHVAARHPFPAPKGLCNDVALDDEGNLYATDSYVPRIFRIAAGAKLADGPATEWATDPRWAVEPGQFGLNGVVWANGNVYVAHTQNNALYRIPVGTGGTAGVATALTLDRTPNGLDGLKVAADGSLVFVEGFANQLVRVALPGDDTGKLTVLAHGLNEPTTFALLDGGAWIVEGQLLHLFGLESTPPHLPFRVVWRSF</sequence>
<dbReference type="PROSITE" id="PS51257">
    <property type="entry name" value="PROKAR_LIPOPROTEIN"/>
    <property type="match status" value="1"/>
</dbReference>
<dbReference type="Proteomes" id="UP001379533">
    <property type="component" value="Chromosome"/>
</dbReference>
<protein>
    <recommendedName>
        <fullName evidence="3">SMP-30/Gluconolactonase/LRE-like region domain-containing protein</fullName>
    </recommendedName>
</protein>
<dbReference type="EMBL" id="CP089982">
    <property type="protein sequence ID" value="WXA95824.1"/>
    <property type="molecule type" value="Genomic_DNA"/>
</dbReference>
<proteinExistence type="predicted"/>
<name>A0ABZ2KCK6_9BACT</name>
<accession>A0ABZ2KCK6</accession>
<keyword evidence="2" id="KW-1185">Reference proteome</keyword>
<dbReference type="Gene3D" id="2.120.10.30">
    <property type="entry name" value="TolB, C-terminal domain"/>
    <property type="match status" value="1"/>
</dbReference>
<evidence type="ECO:0000313" key="1">
    <source>
        <dbReference type="EMBL" id="WXA95824.1"/>
    </source>
</evidence>
<dbReference type="RefSeq" id="WP_394846434.1">
    <property type="nucleotide sequence ID" value="NZ_CP089982.1"/>
</dbReference>
<gene>
    <name evidence="1" type="ORF">LZC95_03085</name>
</gene>
<evidence type="ECO:0000313" key="2">
    <source>
        <dbReference type="Proteomes" id="UP001379533"/>
    </source>
</evidence>